<feature type="compositionally biased region" description="Polar residues" evidence="1">
    <location>
        <begin position="372"/>
        <end position="381"/>
    </location>
</feature>
<reference evidence="3 4" key="1">
    <citation type="journal article" date="2018" name="Nat. Ecol. Evol.">
        <title>Pezizomycetes genomes reveal the molecular basis of ectomycorrhizal truffle lifestyle.</title>
        <authorList>
            <person name="Murat C."/>
            <person name="Payen T."/>
            <person name="Noel B."/>
            <person name="Kuo A."/>
            <person name="Morin E."/>
            <person name="Chen J."/>
            <person name="Kohler A."/>
            <person name="Krizsan K."/>
            <person name="Balestrini R."/>
            <person name="Da Silva C."/>
            <person name="Montanini B."/>
            <person name="Hainaut M."/>
            <person name="Levati E."/>
            <person name="Barry K.W."/>
            <person name="Belfiori B."/>
            <person name="Cichocki N."/>
            <person name="Clum A."/>
            <person name="Dockter R.B."/>
            <person name="Fauchery L."/>
            <person name="Guy J."/>
            <person name="Iotti M."/>
            <person name="Le Tacon F."/>
            <person name="Lindquist E.A."/>
            <person name="Lipzen A."/>
            <person name="Malagnac F."/>
            <person name="Mello A."/>
            <person name="Molinier V."/>
            <person name="Miyauchi S."/>
            <person name="Poulain J."/>
            <person name="Riccioni C."/>
            <person name="Rubini A."/>
            <person name="Sitrit Y."/>
            <person name="Splivallo R."/>
            <person name="Traeger S."/>
            <person name="Wang M."/>
            <person name="Zifcakova L."/>
            <person name="Wipf D."/>
            <person name="Zambonelli A."/>
            <person name="Paolocci F."/>
            <person name="Nowrousian M."/>
            <person name="Ottonello S."/>
            <person name="Baldrian P."/>
            <person name="Spatafora J.W."/>
            <person name="Henrissat B."/>
            <person name="Nagy L.G."/>
            <person name="Aury J.M."/>
            <person name="Wincker P."/>
            <person name="Grigoriev I.V."/>
            <person name="Bonfante P."/>
            <person name="Martin F.M."/>
        </authorList>
    </citation>
    <scope>NUCLEOTIDE SEQUENCE [LARGE SCALE GENOMIC DNA]</scope>
    <source>
        <strain evidence="3 4">CCBAS932</strain>
    </source>
</reference>
<keyword evidence="4" id="KW-1185">Reference proteome</keyword>
<keyword evidence="2" id="KW-0472">Membrane</keyword>
<gene>
    <name evidence="3" type="ORF">P167DRAFT_609150</name>
</gene>
<feature type="transmembrane region" description="Helical" evidence="2">
    <location>
        <begin position="185"/>
        <end position="207"/>
    </location>
</feature>
<dbReference type="AlphaFoldDB" id="A0A3N4KQ43"/>
<evidence type="ECO:0000256" key="2">
    <source>
        <dbReference type="SAM" id="Phobius"/>
    </source>
</evidence>
<dbReference type="EMBL" id="ML119173">
    <property type="protein sequence ID" value="RPB07885.1"/>
    <property type="molecule type" value="Genomic_DNA"/>
</dbReference>
<protein>
    <submittedName>
        <fullName evidence="3">Uncharacterized protein</fullName>
    </submittedName>
</protein>
<dbReference type="Proteomes" id="UP000277580">
    <property type="component" value="Unassembled WGS sequence"/>
</dbReference>
<dbReference type="InParanoid" id="A0A3N4KQ43"/>
<name>A0A3N4KQ43_9PEZI</name>
<keyword evidence="2" id="KW-0812">Transmembrane</keyword>
<evidence type="ECO:0000256" key="1">
    <source>
        <dbReference type="SAM" id="MobiDB-lite"/>
    </source>
</evidence>
<proteinExistence type="predicted"/>
<evidence type="ECO:0000313" key="4">
    <source>
        <dbReference type="Proteomes" id="UP000277580"/>
    </source>
</evidence>
<feature type="region of interest" description="Disordered" evidence="1">
    <location>
        <begin position="360"/>
        <end position="381"/>
    </location>
</feature>
<keyword evidence="2" id="KW-1133">Transmembrane helix</keyword>
<sequence>MNSNVPISAAPSPSPSGEAAKRLTQAVYEALSPNPNHGVLESWELLDSFLPRSVAERLMQTEKEIRANVGAAGGSSTNMDFDFCADKYNNVMSPVFFPRTRMQQYTFATLHIFDYSHIKYPESLECGMSGSTQAKIYLSTLLPIAVTAAVLPQNGMSLYPRLDKLRSIPCDPVSIEKVQNFFTNAGIGSTGIFLAIVLGPVVVRSIFRWQNRRRREREQRLSAPVVMPLGEERKEEEKKSLIYGDNPDYHAGVDLTPTPPSSNTAERQPKRFRHLRIHSLDELPPPTLDDISRQSISWSCPVSPVLESAPTLNKPGKRRSPFNPVVPGMKTTWEEGVDPVTGRRWKRKLVVYTSLETLDKTSDEKMVGELGSQENGSPPRS</sequence>
<organism evidence="3 4">
    <name type="scientific">Morchella conica CCBAS932</name>
    <dbReference type="NCBI Taxonomy" id="1392247"/>
    <lineage>
        <taxon>Eukaryota</taxon>
        <taxon>Fungi</taxon>
        <taxon>Dikarya</taxon>
        <taxon>Ascomycota</taxon>
        <taxon>Pezizomycotina</taxon>
        <taxon>Pezizomycetes</taxon>
        <taxon>Pezizales</taxon>
        <taxon>Morchellaceae</taxon>
        <taxon>Morchella</taxon>
    </lineage>
</organism>
<dbReference type="OrthoDB" id="5312765at2759"/>
<evidence type="ECO:0000313" key="3">
    <source>
        <dbReference type="EMBL" id="RPB07885.1"/>
    </source>
</evidence>
<accession>A0A3N4KQ43</accession>